<reference evidence="3 4" key="1">
    <citation type="submission" date="2019-10" db="EMBL/GenBank/DDBJ databases">
        <title>Pseudopuniceibacterium sp. HQ09 islated from Antarctica.</title>
        <authorList>
            <person name="Liao L."/>
            <person name="Su S."/>
            <person name="Chen B."/>
            <person name="Yu Y."/>
        </authorList>
    </citation>
    <scope>NUCLEOTIDE SEQUENCE [LARGE SCALE GENOMIC DNA]</scope>
    <source>
        <strain evidence="3 4">HQ09</strain>
    </source>
</reference>
<dbReference type="GO" id="GO:0005829">
    <property type="term" value="C:cytosol"/>
    <property type="evidence" value="ECO:0007669"/>
    <property type="project" value="TreeGrafter"/>
</dbReference>
<evidence type="ECO:0000313" key="4">
    <source>
        <dbReference type="Proteomes" id="UP000594118"/>
    </source>
</evidence>
<dbReference type="Gene3D" id="3.40.1740.10">
    <property type="entry name" value="VC0467-like"/>
    <property type="match status" value="1"/>
</dbReference>
<evidence type="ECO:0000256" key="1">
    <source>
        <dbReference type="ARBA" id="ARBA00009600"/>
    </source>
</evidence>
<gene>
    <name evidence="3" type="ORF">F3W81_20035</name>
</gene>
<dbReference type="EMBL" id="CP045201">
    <property type="protein sequence ID" value="QOL82918.1"/>
    <property type="molecule type" value="Genomic_DNA"/>
</dbReference>
<dbReference type="AlphaFoldDB" id="A0A7L9WTS7"/>
<protein>
    <recommendedName>
        <fullName evidence="2">UPF0301 protein F3W81_20035</fullName>
    </recommendedName>
</protein>
<keyword evidence="4" id="KW-1185">Reference proteome</keyword>
<dbReference type="InterPro" id="IPR003774">
    <property type="entry name" value="AlgH-like"/>
</dbReference>
<dbReference type="HAMAP" id="MF_00758">
    <property type="entry name" value="UPF0301"/>
    <property type="match status" value="1"/>
</dbReference>
<proteinExistence type="inferred from homology"/>
<comment type="similarity">
    <text evidence="1 2">Belongs to the UPF0301 (AlgH) family.</text>
</comment>
<evidence type="ECO:0000313" key="3">
    <source>
        <dbReference type="EMBL" id="QOL82918.1"/>
    </source>
</evidence>
<accession>A0A7L9WTS7</accession>
<dbReference type="PANTHER" id="PTHR30327:SF1">
    <property type="entry name" value="UPF0301 PROTEIN YQGE"/>
    <property type="match status" value="1"/>
</dbReference>
<organism evidence="3 4">
    <name type="scientific">Pseudooceanicola spongiae</name>
    <dbReference type="NCBI Taxonomy" id="2613965"/>
    <lineage>
        <taxon>Bacteria</taxon>
        <taxon>Pseudomonadati</taxon>
        <taxon>Pseudomonadota</taxon>
        <taxon>Alphaproteobacteria</taxon>
        <taxon>Rhodobacterales</taxon>
        <taxon>Paracoccaceae</taxon>
        <taxon>Pseudooceanicola</taxon>
    </lineage>
</organism>
<sequence length="210" mass="22141">MPPRVKTIGGGVLFSSHERAFELPDLFDLTGKILIATPGLVDDRFSNSVIVVCAHSHEGAMGLMVNKPAEQVTSAELFDQLSIPLGPVVPGLMVYAGGPVEMERGFVLHSPDYSSAISTLAVTEALAMTATLDILEDIAEGQGPDQSLLALGYCGWGAGQLEGEISENGWLIGDALPELVFAQTDSRKWELALAAQGIHPLTLSSAYGHA</sequence>
<dbReference type="Proteomes" id="UP000594118">
    <property type="component" value="Chromosome"/>
</dbReference>
<dbReference type="PANTHER" id="PTHR30327">
    <property type="entry name" value="UNCHARACTERIZED PROTEIN YQGE"/>
    <property type="match status" value="1"/>
</dbReference>
<name>A0A7L9WTS7_9RHOB</name>
<dbReference type="Pfam" id="PF02622">
    <property type="entry name" value="DUF179"/>
    <property type="match status" value="1"/>
</dbReference>
<evidence type="ECO:0000256" key="2">
    <source>
        <dbReference type="HAMAP-Rule" id="MF_00758"/>
    </source>
</evidence>
<dbReference type="SUPFAM" id="SSF143456">
    <property type="entry name" value="VC0467-like"/>
    <property type="match status" value="1"/>
</dbReference>
<dbReference type="KEGG" id="pshq:F3W81_20035"/>